<dbReference type="GO" id="GO:0016020">
    <property type="term" value="C:membrane"/>
    <property type="evidence" value="ECO:0007669"/>
    <property type="project" value="InterPro"/>
</dbReference>
<organism evidence="3 4">
    <name type="scientific">Rhizobium subbaraonis</name>
    <dbReference type="NCBI Taxonomy" id="908946"/>
    <lineage>
        <taxon>Bacteria</taxon>
        <taxon>Pseudomonadati</taxon>
        <taxon>Pseudomonadota</taxon>
        <taxon>Alphaproteobacteria</taxon>
        <taxon>Hyphomicrobiales</taxon>
        <taxon>Rhizobiaceae</taxon>
        <taxon>Rhizobium/Agrobacterium group</taxon>
        <taxon>Rhizobium</taxon>
    </lineage>
</organism>
<reference evidence="3 4" key="1">
    <citation type="submission" date="2017-08" db="EMBL/GenBank/DDBJ databases">
        <authorList>
            <person name="de Groot N.N."/>
        </authorList>
    </citation>
    <scope>NUCLEOTIDE SEQUENCE [LARGE SCALE GENOMIC DNA]</scope>
    <source>
        <strain evidence="3 4">JC85</strain>
    </source>
</reference>
<feature type="transmembrane region" description="Helical" evidence="1">
    <location>
        <begin position="84"/>
        <end position="106"/>
    </location>
</feature>
<dbReference type="SUPFAM" id="SSF103481">
    <property type="entry name" value="Multidrug resistance efflux transporter EmrE"/>
    <property type="match status" value="2"/>
</dbReference>
<evidence type="ECO:0000259" key="2">
    <source>
        <dbReference type="Pfam" id="PF00892"/>
    </source>
</evidence>
<gene>
    <name evidence="3" type="ORF">SAMN05892877_108216</name>
</gene>
<feature type="domain" description="EamA" evidence="2">
    <location>
        <begin position="20"/>
        <end position="154"/>
    </location>
</feature>
<dbReference type="AlphaFoldDB" id="A0A285UI22"/>
<proteinExistence type="predicted"/>
<keyword evidence="1" id="KW-1133">Transmembrane helix</keyword>
<feature type="transmembrane region" description="Helical" evidence="1">
    <location>
        <begin position="112"/>
        <end position="131"/>
    </location>
</feature>
<feature type="transmembrane region" description="Helical" evidence="1">
    <location>
        <begin position="195"/>
        <end position="215"/>
    </location>
</feature>
<dbReference type="Proteomes" id="UP000219167">
    <property type="component" value="Unassembled WGS sequence"/>
</dbReference>
<dbReference type="RefSeq" id="WP_245423527.1">
    <property type="nucleotide sequence ID" value="NZ_OBQD01000008.1"/>
</dbReference>
<keyword evidence="1" id="KW-0472">Membrane</keyword>
<keyword evidence="1" id="KW-0812">Transmembrane</keyword>
<dbReference type="InterPro" id="IPR037185">
    <property type="entry name" value="EmrE-like"/>
</dbReference>
<evidence type="ECO:0000313" key="4">
    <source>
        <dbReference type="Proteomes" id="UP000219167"/>
    </source>
</evidence>
<dbReference type="EMBL" id="OBQD01000008">
    <property type="protein sequence ID" value="SOC41337.1"/>
    <property type="molecule type" value="Genomic_DNA"/>
</dbReference>
<sequence>MPAPVVSTQTARAGVRGERIGAAMVLGSAIVWSFGGVLARMLDIEDGWTVIFWRSLFAALFLLAFMLLRDGVRGTRALFADMGMAGFAVGACFATASTSFILALAYTTVANVVLIQASVPLIAALLGWVLFGERVGAATWVAIAAVICGVAIMVSGSLTGSVSPLGDALALLIAFAFASATVITRRYSDVRMTPAGFTGAVLAAGAAASQTSGFAVTAGELGILVVFGALNFGLGLALFVTGARLIPSALAALLGTAETVLQPLWVAIFHDEIPGERTVVGGAIVLAALLCHLGREMWRQRRG</sequence>
<feature type="transmembrane region" description="Helical" evidence="1">
    <location>
        <begin position="221"/>
        <end position="242"/>
    </location>
</feature>
<feature type="transmembrane region" description="Helical" evidence="1">
    <location>
        <begin position="51"/>
        <end position="72"/>
    </location>
</feature>
<dbReference type="Pfam" id="PF00892">
    <property type="entry name" value="EamA"/>
    <property type="match status" value="2"/>
</dbReference>
<feature type="transmembrane region" description="Helical" evidence="1">
    <location>
        <begin position="20"/>
        <end position="39"/>
    </location>
</feature>
<dbReference type="PANTHER" id="PTHR22911">
    <property type="entry name" value="ACYL-MALONYL CONDENSING ENZYME-RELATED"/>
    <property type="match status" value="1"/>
</dbReference>
<feature type="domain" description="EamA" evidence="2">
    <location>
        <begin position="165"/>
        <end position="290"/>
    </location>
</feature>
<evidence type="ECO:0000313" key="3">
    <source>
        <dbReference type="EMBL" id="SOC41337.1"/>
    </source>
</evidence>
<feature type="transmembrane region" description="Helical" evidence="1">
    <location>
        <begin position="138"/>
        <end position="158"/>
    </location>
</feature>
<keyword evidence="4" id="KW-1185">Reference proteome</keyword>
<dbReference type="InterPro" id="IPR000620">
    <property type="entry name" value="EamA_dom"/>
</dbReference>
<feature type="transmembrane region" description="Helical" evidence="1">
    <location>
        <begin position="280"/>
        <end position="298"/>
    </location>
</feature>
<feature type="transmembrane region" description="Helical" evidence="1">
    <location>
        <begin position="164"/>
        <end position="183"/>
    </location>
</feature>
<accession>A0A285UI22</accession>
<dbReference type="PANTHER" id="PTHR22911:SF135">
    <property type="entry name" value="BLR4310 PROTEIN"/>
    <property type="match status" value="1"/>
</dbReference>
<protein>
    <submittedName>
        <fullName evidence="3">EamA domain-containing membrane protein RarD</fullName>
    </submittedName>
</protein>
<evidence type="ECO:0000256" key="1">
    <source>
        <dbReference type="SAM" id="Phobius"/>
    </source>
</evidence>
<name>A0A285UI22_9HYPH</name>